<evidence type="ECO:0000313" key="3">
    <source>
        <dbReference type="Proteomes" id="UP001497497"/>
    </source>
</evidence>
<proteinExistence type="predicted"/>
<dbReference type="Proteomes" id="UP001497497">
    <property type="component" value="Unassembled WGS sequence"/>
</dbReference>
<dbReference type="AlphaFoldDB" id="A0AAV2HRK0"/>
<feature type="compositionally biased region" description="Low complexity" evidence="1">
    <location>
        <begin position="291"/>
        <end position="300"/>
    </location>
</feature>
<evidence type="ECO:0000313" key="2">
    <source>
        <dbReference type="EMBL" id="CAL1535469.1"/>
    </source>
</evidence>
<feature type="region of interest" description="Disordered" evidence="1">
    <location>
        <begin position="519"/>
        <end position="540"/>
    </location>
</feature>
<comment type="caution">
    <text evidence="2">The sequence shown here is derived from an EMBL/GenBank/DDBJ whole genome shotgun (WGS) entry which is preliminary data.</text>
</comment>
<organism evidence="2 3">
    <name type="scientific">Lymnaea stagnalis</name>
    <name type="common">Great pond snail</name>
    <name type="synonym">Helix stagnalis</name>
    <dbReference type="NCBI Taxonomy" id="6523"/>
    <lineage>
        <taxon>Eukaryota</taxon>
        <taxon>Metazoa</taxon>
        <taxon>Spiralia</taxon>
        <taxon>Lophotrochozoa</taxon>
        <taxon>Mollusca</taxon>
        <taxon>Gastropoda</taxon>
        <taxon>Heterobranchia</taxon>
        <taxon>Euthyneura</taxon>
        <taxon>Panpulmonata</taxon>
        <taxon>Hygrophila</taxon>
        <taxon>Lymnaeoidea</taxon>
        <taxon>Lymnaeidae</taxon>
        <taxon>Lymnaea</taxon>
    </lineage>
</organism>
<name>A0AAV2HRK0_LYMST</name>
<sequence>SAFSNNRGEFINGLEVDCTEGAVGGEVGRLQHNTANGSGKALPSTGNSFDKNLIDEGAICDLDRMFQHQEFSCYNGDVYQYDDESGLVCNLPDTETELSLDRGNGSDEDSEFENCSYVFDPKRLHSVANVHSSLKIPKDGLGLHDSNFPSMSMSPGSFECRPKPSDVSCENPSHRATPSDDLEDTGDFIDADLPSQKHLLSSSDEMDSDSSSAGSDREDEDGNLCMEQSNQPFPYDLNSNDLSEVSSNFELLGINTEGKDFQALSSQFKKFKDIGRATISCTKNSSDKPSVKSCHSSSESENGDRSPPGSPSRMYAYSKPEPRACYSTSGPCLEGAAASQLSVEGDHVVVDDAYNSCPPGAEGELPPLSSTQCFHSNLFCKRGSVSPCGQNNGNHSPAREHIAFTASSESDHGGDFRQHPNPESACCSVIADGGACCPPGYQGSGVNDLNACCHHSHSHVANGFNDDSPGANFSNDESNRLQKVFVKFSNEDKVDERESHSASSCDLVDVDGLSILARKQDKSNDSGGSEDPLSHDSGDNVDMVLLPMEEEIEPVHHLSGLCAGGVGDDDDVYHDCNGQLATLSKFGGNNVGYLSDEHQYLYSQDQNPLGNGMPSKEFYELIKTVSTTDSYMRFFDKDGQDVQRQPILSCDDDDTKGKSSSGGQSSKTERLKVDRVMIWNEYEAYVMQFKQIAVSACGQTAVLNVLKALKFNSEKSSVCKVIQTSLRKEDACVPEYLFSRARAGTTAEELMHGVEKLSGGAVGGRFFHFWPPRKVKLLQWLAYWMKRGAIPMATLNLQQGPHSLWQVPDSWHHQMVYGVSHQGLYLTNPLEIVSERSAMKQLCSDSVLMVRRQDIISRFRETTNLGQLFSHPDPRWRTMNVLGKVVNVLREFNMPSMPGYRLQVTSHVTIPASYKAGVTLFMRKDKSSWTTLMNAPEIPLEQ</sequence>
<protein>
    <recommendedName>
        <fullName evidence="4">Ubiquitinyl hydrolase 1</fullName>
    </recommendedName>
</protein>
<reference evidence="2 3" key="1">
    <citation type="submission" date="2024-04" db="EMBL/GenBank/DDBJ databases">
        <authorList>
            <consortium name="Genoscope - CEA"/>
            <person name="William W."/>
        </authorList>
    </citation>
    <scope>NUCLEOTIDE SEQUENCE [LARGE SCALE GENOMIC DNA]</scope>
</reference>
<feature type="region of interest" description="Disordered" evidence="1">
    <location>
        <begin position="646"/>
        <end position="668"/>
    </location>
</feature>
<feature type="compositionally biased region" description="Acidic residues" evidence="1">
    <location>
        <begin position="180"/>
        <end position="190"/>
    </location>
</feature>
<evidence type="ECO:0008006" key="4">
    <source>
        <dbReference type="Google" id="ProtNLM"/>
    </source>
</evidence>
<evidence type="ECO:0000256" key="1">
    <source>
        <dbReference type="SAM" id="MobiDB-lite"/>
    </source>
</evidence>
<keyword evidence="3" id="KW-1185">Reference proteome</keyword>
<accession>A0AAV2HRK0</accession>
<dbReference type="EMBL" id="CAXITT010000203">
    <property type="protein sequence ID" value="CAL1535469.1"/>
    <property type="molecule type" value="Genomic_DNA"/>
</dbReference>
<feature type="compositionally biased region" description="Polar residues" evidence="1">
    <location>
        <begin position="226"/>
        <end position="239"/>
    </location>
</feature>
<gene>
    <name evidence="2" type="ORF">GSLYS_00009429001</name>
</gene>
<feature type="non-terminal residue" evidence="2">
    <location>
        <position position="1"/>
    </location>
</feature>
<feature type="region of interest" description="Disordered" evidence="1">
    <location>
        <begin position="282"/>
        <end position="316"/>
    </location>
</feature>
<feature type="region of interest" description="Disordered" evidence="1">
    <location>
        <begin position="152"/>
        <end position="239"/>
    </location>
</feature>